<feature type="active site" description="Nucleophile" evidence="10">
    <location>
        <position position="90"/>
    </location>
</feature>
<dbReference type="Pfam" id="PF00117">
    <property type="entry name" value="GATase"/>
    <property type="match status" value="1"/>
</dbReference>
<accession>A0ABY9TM28</accession>
<dbReference type="InterPro" id="IPR010139">
    <property type="entry name" value="Imidazole-glycPsynth_HisH"/>
</dbReference>
<keyword evidence="4 10" id="KW-0378">Hydrolase</keyword>
<dbReference type="CDD" id="cd01748">
    <property type="entry name" value="GATase1_IGP_Synthase"/>
    <property type="match status" value="1"/>
</dbReference>
<dbReference type="EC" id="3.5.1.2" evidence="10"/>
<comment type="catalytic activity">
    <reaction evidence="9 10">
        <text>L-glutamine + H2O = L-glutamate + NH4(+)</text>
        <dbReference type="Rhea" id="RHEA:15889"/>
        <dbReference type="ChEBI" id="CHEBI:15377"/>
        <dbReference type="ChEBI" id="CHEBI:28938"/>
        <dbReference type="ChEBI" id="CHEBI:29985"/>
        <dbReference type="ChEBI" id="CHEBI:58359"/>
        <dbReference type="EC" id="3.5.1.2"/>
    </reaction>
</comment>
<sequence length="212" mass="23421">MNDLTSNEVTGENADAVIIDTGCANISSLKFALQRLGYQILVSKDCADIKGAKKVFLPGVGSAEYAMAGINERNLFDVITELKQPVLGICLGMQLMTKHSIENNIDTPCLGLIDTQIAKINADEQVRLPHMGWNTLKNIKASPLFNDISEQDYFYFVHTYCAPESVHALALCDYGQNFSASLQQDNYYGVQFHPERSGKSGAKLLKNFMELC</sequence>
<evidence type="ECO:0000259" key="11">
    <source>
        <dbReference type="Pfam" id="PF00117"/>
    </source>
</evidence>
<evidence type="ECO:0000256" key="10">
    <source>
        <dbReference type="HAMAP-Rule" id="MF_00278"/>
    </source>
</evidence>
<dbReference type="PROSITE" id="PS51273">
    <property type="entry name" value="GATASE_TYPE_1"/>
    <property type="match status" value="1"/>
</dbReference>
<gene>
    <name evidence="10 12" type="primary">hisH</name>
    <name evidence="12" type="ORF">RI845_07085</name>
</gene>
<keyword evidence="3 10" id="KW-0028">Amino-acid biosynthesis</keyword>
<evidence type="ECO:0000256" key="5">
    <source>
        <dbReference type="ARBA" id="ARBA00022962"/>
    </source>
</evidence>
<dbReference type="Proteomes" id="UP001248581">
    <property type="component" value="Chromosome"/>
</dbReference>
<dbReference type="GO" id="GO:0016829">
    <property type="term" value="F:lyase activity"/>
    <property type="evidence" value="ECO:0007669"/>
    <property type="project" value="UniProtKB-KW"/>
</dbReference>
<evidence type="ECO:0000256" key="3">
    <source>
        <dbReference type="ARBA" id="ARBA00022605"/>
    </source>
</evidence>
<evidence type="ECO:0000313" key="13">
    <source>
        <dbReference type="Proteomes" id="UP001248581"/>
    </source>
</evidence>
<protein>
    <recommendedName>
        <fullName evidence="10">Imidazole glycerol phosphate synthase subunit HisH</fullName>
        <ecNumber evidence="10">4.3.2.10</ecNumber>
    </recommendedName>
    <alternativeName>
        <fullName evidence="10">IGP synthase glutaminase subunit</fullName>
        <ecNumber evidence="10">3.5.1.2</ecNumber>
    </alternativeName>
    <alternativeName>
        <fullName evidence="10">IGP synthase subunit HisH</fullName>
    </alternativeName>
    <alternativeName>
        <fullName evidence="10">ImGP synthase subunit HisH</fullName>
        <shortName evidence="10">IGPS subunit HisH</shortName>
    </alternativeName>
</protein>
<dbReference type="Gene3D" id="3.40.50.880">
    <property type="match status" value="1"/>
</dbReference>
<comment type="subcellular location">
    <subcellularLocation>
        <location evidence="10">Cytoplasm</location>
    </subcellularLocation>
</comment>
<dbReference type="InterPro" id="IPR029062">
    <property type="entry name" value="Class_I_gatase-like"/>
</dbReference>
<evidence type="ECO:0000256" key="9">
    <source>
        <dbReference type="ARBA" id="ARBA00049534"/>
    </source>
</evidence>
<dbReference type="PANTHER" id="PTHR42701">
    <property type="entry name" value="IMIDAZOLE GLYCEROL PHOSPHATE SYNTHASE SUBUNIT HISH"/>
    <property type="match status" value="1"/>
</dbReference>
<keyword evidence="10" id="KW-0963">Cytoplasm</keyword>
<keyword evidence="7 10" id="KW-0456">Lyase</keyword>
<dbReference type="InterPro" id="IPR017926">
    <property type="entry name" value="GATASE"/>
</dbReference>
<proteinExistence type="inferred from homology"/>
<feature type="domain" description="Glutamine amidotransferase" evidence="11">
    <location>
        <begin position="17"/>
        <end position="209"/>
    </location>
</feature>
<evidence type="ECO:0000256" key="6">
    <source>
        <dbReference type="ARBA" id="ARBA00023102"/>
    </source>
</evidence>
<feature type="active site" evidence="10">
    <location>
        <position position="193"/>
    </location>
</feature>
<comment type="subunit">
    <text evidence="2 10">Heterodimer of HisH and HisF.</text>
</comment>
<keyword evidence="13" id="KW-1185">Reference proteome</keyword>
<keyword evidence="6 10" id="KW-0368">Histidine biosynthesis</keyword>
<keyword evidence="5 10" id="KW-0315">Glutamine amidotransferase</keyword>
<name>A0ABY9TM28_9GAMM</name>
<evidence type="ECO:0000256" key="2">
    <source>
        <dbReference type="ARBA" id="ARBA00011152"/>
    </source>
</evidence>
<dbReference type="EC" id="4.3.2.10" evidence="10"/>
<dbReference type="HAMAP" id="MF_00278">
    <property type="entry name" value="HisH"/>
    <property type="match status" value="1"/>
</dbReference>
<organism evidence="12 13">
    <name type="scientific">Thalassotalea nanhaiensis</name>
    <dbReference type="NCBI Taxonomy" id="3065648"/>
    <lineage>
        <taxon>Bacteria</taxon>
        <taxon>Pseudomonadati</taxon>
        <taxon>Pseudomonadota</taxon>
        <taxon>Gammaproteobacteria</taxon>
        <taxon>Alteromonadales</taxon>
        <taxon>Colwelliaceae</taxon>
        <taxon>Thalassotalea</taxon>
    </lineage>
</organism>
<dbReference type="RefSeq" id="WP_348389035.1">
    <property type="nucleotide sequence ID" value="NZ_CP134146.1"/>
</dbReference>
<dbReference type="PIRSF" id="PIRSF000495">
    <property type="entry name" value="Amidotransf_hisH"/>
    <property type="match status" value="1"/>
</dbReference>
<reference evidence="13" key="1">
    <citation type="submission" date="2023-09" db="EMBL/GenBank/DDBJ databases">
        <authorList>
            <person name="Li S."/>
            <person name="Li X."/>
            <person name="Zhang C."/>
            <person name="Zhao Z."/>
        </authorList>
    </citation>
    <scope>NUCLEOTIDE SEQUENCE [LARGE SCALE GENOMIC DNA]</scope>
    <source>
        <strain evidence="13">SQ345</strain>
    </source>
</reference>
<dbReference type="SUPFAM" id="SSF52317">
    <property type="entry name" value="Class I glutamine amidotransferase-like"/>
    <property type="match status" value="1"/>
</dbReference>
<evidence type="ECO:0000256" key="7">
    <source>
        <dbReference type="ARBA" id="ARBA00023239"/>
    </source>
</evidence>
<evidence type="ECO:0000313" key="12">
    <source>
        <dbReference type="EMBL" id="WNC69893.1"/>
    </source>
</evidence>
<dbReference type="EMBL" id="CP134146">
    <property type="protein sequence ID" value="WNC69893.1"/>
    <property type="molecule type" value="Genomic_DNA"/>
</dbReference>
<comment type="function">
    <text evidence="10">IGPS catalyzes the conversion of PRFAR and glutamine to IGP, AICAR and glutamate. The HisH subunit catalyzes the hydrolysis of glutamine to glutamate and ammonia as part of the synthesis of IGP and AICAR. The resulting ammonia molecule is channeled to the active site of HisF.</text>
</comment>
<evidence type="ECO:0000256" key="4">
    <source>
        <dbReference type="ARBA" id="ARBA00022801"/>
    </source>
</evidence>
<feature type="active site" evidence="10">
    <location>
        <position position="195"/>
    </location>
</feature>
<comment type="pathway">
    <text evidence="1 10">Amino-acid biosynthesis; L-histidine biosynthesis; L-histidine from 5-phospho-alpha-D-ribose 1-diphosphate: step 5/9.</text>
</comment>
<evidence type="ECO:0000256" key="8">
    <source>
        <dbReference type="ARBA" id="ARBA00047838"/>
    </source>
</evidence>
<dbReference type="NCBIfam" id="TIGR01855">
    <property type="entry name" value="IMP_synth_hisH"/>
    <property type="match status" value="1"/>
</dbReference>
<dbReference type="PANTHER" id="PTHR42701:SF1">
    <property type="entry name" value="IMIDAZOLE GLYCEROL PHOSPHATE SYNTHASE SUBUNIT HISH"/>
    <property type="match status" value="1"/>
</dbReference>
<evidence type="ECO:0000256" key="1">
    <source>
        <dbReference type="ARBA" id="ARBA00005091"/>
    </source>
</evidence>
<comment type="catalytic activity">
    <reaction evidence="8 10">
        <text>5-[(5-phospho-1-deoxy-D-ribulos-1-ylimino)methylamino]-1-(5-phospho-beta-D-ribosyl)imidazole-4-carboxamide + L-glutamine = D-erythro-1-(imidazol-4-yl)glycerol 3-phosphate + 5-amino-1-(5-phospho-beta-D-ribosyl)imidazole-4-carboxamide + L-glutamate + H(+)</text>
        <dbReference type="Rhea" id="RHEA:24793"/>
        <dbReference type="ChEBI" id="CHEBI:15378"/>
        <dbReference type="ChEBI" id="CHEBI:29985"/>
        <dbReference type="ChEBI" id="CHEBI:58278"/>
        <dbReference type="ChEBI" id="CHEBI:58359"/>
        <dbReference type="ChEBI" id="CHEBI:58475"/>
        <dbReference type="ChEBI" id="CHEBI:58525"/>
        <dbReference type="EC" id="4.3.2.10"/>
    </reaction>
</comment>